<sequence>MIKIDERVTILDEHDSIAAASGYAPACYENLKIRRYTVETPIAGFSFSVNEKGDVIRVTQPQRLIPGVDVL</sequence>
<organism evidence="1">
    <name type="scientific">marine sediment metagenome</name>
    <dbReference type="NCBI Taxonomy" id="412755"/>
    <lineage>
        <taxon>unclassified sequences</taxon>
        <taxon>metagenomes</taxon>
        <taxon>ecological metagenomes</taxon>
    </lineage>
</organism>
<accession>A0A0F9B012</accession>
<comment type="caution">
    <text evidence="1">The sequence shown here is derived from an EMBL/GenBank/DDBJ whole genome shotgun (WGS) entry which is preliminary data.</text>
</comment>
<name>A0A0F9B012_9ZZZZ</name>
<reference evidence="1" key="1">
    <citation type="journal article" date="2015" name="Nature">
        <title>Complex archaea that bridge the gap between prokaryotes and eukaryotes.</title>
        <authorList>
            <person name="Spang A."/>
            <person name="Saw J.H."/>
            <person name="Jorgensen S.L."/>
            <person name="Zaremba-Niedzwiedzka K."/>
            <person name="Martijn J."/>
            <person name="Lind A.E."/>
            <person name="van Eijk R."/>
            <person name="Schleper C."/>
            <person name="Guy L."/>
            <person name="Ettema T.J."/>
        </authorList>
    </citation>
    <scope>NUCLEOTIDE SEQUENCE</scope>
</reference>
<protein>
    <submittedName>
        <fullName evidence="1">Uncharacterized protein</fullName>
    </submittedName>
</protein>
<gene>
    <name evidence="1" type="ORF">LCGC14_2787990</name>
</gene>
<dbReference type="AlphaFoldDB" id="A0A0F9B012"/>
<evidence type="ECO:0000313" key="1">
    <source>
        <dbReference type="EMBL" id="KKK83979.1"/>
    </source>
</evidence>
<proteinExistence type="predicted"/>
<dbReference type="EMBL" id="LAZR01051981">
    <property type="protein sequence ID" value="KKK83979.1"/>
    <property type="molecule type" value="Genomic_DNA"/>
</dbReference>